<keyword evidence="3" id="KW-1185">Reference proteome</keyword>
<organism evidence="2 3">
    <name type="scientific">Dorcoceras hygrometricum</name>
    <dbReference type="NCBI Taxonomy" id="472368"/>
    <lineage>
        <taxon>Eukaryota</taxon>
        <taxon>Viridiplantae</taxon>
        <taxon>Streptophyta</taxon>
        <taxon>Embryophyta</taxon>
        <taxon>Tracheophyta</taxon>
        <taxon>Spermatophyta</taxon>
        <taxon>Magnoliopsida</taxon>
        <taxon>eudicotyledons</taxon>
        <taxon>Gunneridae</taxon>
        <taxon>Pentapetalae</taxon>
        <taxon>asterids</taxon>
        <taxon>lamiids</taxon>
        <taxon>Lamiales</taxon>
        <taxon>Gesneriaceae</taxon>
        <taxon>Didymocarpoideae</taxon>
        <taxon>Trichosporeae</taxon>
        <taxon>Loxocarpinae</taxon>
        <taxon>Dorcoceras</taxon>
    </lineage>
</organism>
<dbReference type="EMBL" id="KQ993864">
    <property type="protein sequence ID" value="KZV48424.1"/>
    <property type="molecule type" value="Genomic_DNA"/>
</dbReference>
<evidence type="ECO:0000313" key="3">
    <source>
        <dbReference type="Proteomes" id="UP000250235"/>
    </source>
</evidence>
<name>A0A2Z7CUS7_9LAMI</name>
<protein>
    <submittedName>
        <fullName evidence="2">Uncharacterized protein</fullName>
    </submittedName>
</protein>
<dbReference type="Proteomes" id="UP000250235">
    <property type="component" value="Unassembled WGS sequence"/>
</dbReference>
<reference evidence="2 3" key="1">
    <citation type="journal article" date="2015" name="Proc. Natl. Acad. Sci. U.S.A.">
        <title>The resurrection genome of Boea hygrometrica: A blueprint for survival of dehydration.</title>
        <authorList>
            <person name="Xiao L."/>
            <person name="Yang G."/>
            <person name="Zhang L."/>
            <person name="Yang X."/>
            <person name="Zhao S."/>
            <person name="Ji Z."/>
            <person name="Zhou Q."/>
            <person name="Hu M."/>
            <person name="Wang Y."/>
            <person name="Chen M."/>
            <person name="Xu Y."/>
            <person name="Jin H."/>
            <person name="Xiao X."/>
            <person name="Hu G."/>
            <person name="Bao F."/>
            <person name="Hu Y."/>
            <person name="Wan P."/>
            <person name="Li L."/>
            <person name="Deng X."/>
            <person name="Kuang T."/>
            <person name="Xiang C."/>
            <person name="Zhu J.K."/>
            <person name="Oliver M.J."/>
            <person name="He Y."/>
        </authorList>
    </citation>
    <scope>NUCLEOTIDE SEQUENCE [LARGE SCALE GENOMIC DNA]</scope>
    <source>
        <strain evidence="3">cv. XS01</strain>
    </source>
</reference>
<accession>A0A2Z7CUS7</accession>
<evidence type="ECO:0000313" key="2">
    <source>
        <dbReference type="EMBL" id="KZV48424.1"/>
    </source>
</evidence>
<proteinExistence type="predicted"/>
<feature type="coiled-coil region" evidence="1">
    <location>
        <begin position="14"/>
        <end position="48"/>
    </location>
</feature>
<evidence type="ECO:0000256" key="1">
    <source>
        <dbReference type="SAM" id="Coils"/>
    </source>
</evidence>
<gene>
    <name evidence="2" type="ORF">F511_37919</name>
</gene>
<sequence>MNRRYTPVMSFMSLYATKKEMEALTSKAEQLRNEIHQLSVLIKSCEAIAVDSKEKLEFVGSIGFEGDVAIGFEISDEQKEDFRVRLNAERFVVPERISGMGKDNDEEFGVSVMR</sequence>
<keyword evidence="1" id="KW-0175">Coiled coil</keyword>
<dbReference type="AlphaFoldDB" id="A0A2Z7CUS7"/>